<dbReference type="GO" id="GO:0005737">
    <property type="term" value="C:cytoplasm"/>
    <property type="evidence" value="ECO:0007669"/>
    <property type="project" value="TreeGrafter"/>
</dbReference>
<keyword evidence="5" id="KW-1185">Reference proteome</keyword>
<dbReference type="GO" id="GO:0012506">
    <property type="term" value="C:vesicle membrane"/>
    <property type="evidence" value="ECO:0007669"/>
    <property type="project" value="TreeGrafter"/>
</dbReference>
<dbReference type="InterPro" id="IPR018502">
    <property type="entry name" value="Annexin_repeat"/>
</dbReference>
<dbReference type="Proteomes" id="UP000735302">
    <property type="component" value="Unassembled WGS sequence"/>
</dbReference>
<dbReference type="InterPro" id="IPR037104">
    <property type="entry name" value="Annexin_sf"/>
</dbReference>
<dbReference type="PRINTS" id="PR00196">
    <property type="entry name" value="ANNEXIN"/>
</dbReference>
<comment type="similarity">
    <text evidence="1">Belongs to the annexin family.</text>
</comment>
<evidence type="ECO:0000256" key="1">
    <source>
        <dbReference type="ARBA" id="ARBA00007831"/>
    </source>
</evidence>
<evidence type="ECO:0000313" key="4">
    <source>
        <dbReference type="EMBL" id="GFN94415.1"/>
    </source>
</evidence>
<dbReference type="PANTHER" id="PTHR10502:SF102">
    <property type="entry name" value="ANNEXIN B11"/>
    <property type="match status" value="1"/>
</dbReference>
<evidence type="ECO:0000313" key="5">
    <source>
        <dbReference type="Proteomes" id="UP000735302"/>
    </source>
</evidence>
<proteinExistence type="inferred from homology"/>
<reference evidence="4 5" key="1">
    <citation type="journal article" date="2021" name="Elife">
        <title>Chloroplast acquisition without the gene transfer in kleptoplastic sea slugs, Plakobranchus ocellatus.</title>
        <authorList>
            <person name="Maeda T."/>
            <person name="Takahashi S."/>
            <person name="Yoshida T."/>
            <person name="Shimamura S."/>
            <person name="Takaki Y."/>
            <person name="Nagai Y."/>
            <person name="Toyoda A."/>
            <person name="Suzuki Y."/>
            <person name="Arimoto A."/>
            <person name="Ishii H."/>
            <person name="Satoh N."/>
            <person name="Nishiyama T."/>
            <person name="Hasebe M."/>
            <person name="Maruyama T."/>
            <person name="Minagawa J."/>
            <person name="Obokata J."/>
            <person name="Shigenobu S."/>
        </authorList>
    </citation>
    <scope>NUCLEOTIDE SEQUENCE [LARGE SCALE GENOMIC DNA]</scope>
</reference>
<dbReference type="GO" id="GO:0005544">
    <property type="term" value="F:calcium-dependent phospholipid binding"/>
    <property type="evidence" value="ECO:0007669"/>
    <property type="project" value="InterPro"/>
</dbReference>
<dbReference type="PROSITE" id="PS51897">
    <property type="entry name" value="ANNEXIN_2"/>
    <property type="match status" value="1"/>
</dbReference>
<dbReference type="PANTHER" id="PTHR10502">
    <property type="entry name" value="ANNEXIN"/>
    <property type="match status" value="1"/>
</dbReference>
<evidence type="ECO:0000256" key="3">
    <source>
        <dbReference type="ARBA" id="ARBA00023216"/>
    </source>
</evidence>
<evidence type="ECO:0000256" key="2">
    <source>
        <dbReference type="ARBA" id="ARBA00022737"/>
    </source>
</evidence>
<sequence>MAAAPPPVWPTPLATVQPANPFDAEKAAQALRKAMKGLGTDEATIIRILTTNCNAQRMEIEKVYKQMHGR</sequence>
<dbReference type="AlphaFoldDB" id="A0AAV3Z545"/>
<dbReference type="Gene3D" id="1.10.220.10">
    <property type="entry name" value="Annexin"/>
    <property type="match status" value="1"/>
</dbReference>
<dbReference type="GO" id="GO:0005886">
    <property type="term" value="C:plasma membrane"/>
    <property type="evidence" value="ECO:0007669"/>
    <property type="project" value="TreeGrafter"/>
</dbReference>
<accession>A0AAV3Z545</accession>
<dbReference type="Pfam" id="PF00191">
    <property type="entry name" value="Annexin"/>
    <property type="match status" value="1"/>
</dbReference>
<name>A0AAV3Z545_9GAST</name>
<keyword evidence="3" id="KW-0041">Annexin</keyword>
<keyword evidence="2" id="KW-0677">Repeat</keyword>
<dbReference type="GO" id="GO:0005634">
    <property type="term" value="C:nucleus"/>
    <property type="evidence" value="ECO:0007669"/>
    <property type="project" value="TreeGrafter"/>
</dbReference>
<dbReference type="FunFam" id="1.10.220.10:FF:000005">
    <property type="entry name" value="Annexin"/>
    <property type="match status" value="1"/>
</dbReference>
<dbReference type="GO" id="GO:0001786">
    <property type="term" value="F:phosphatidylserine binding"/>
    <property type="evidence" value="ECO:0007669"/>
    <property type="project" value="TreeGrafter"/>
</dbReference>
<protein>
    <submittedName>
        <fullName evidence="4">Annexin</fullName>
    </submittedName>
</protein>
<feature type="non-terminal residue" evidence="4">
    <location>
        <position position="70"/>
    </location>
</feature>
<dbReference type="InterPro" id="IPR001464">
    <property type="entry name" value="Annexin"/>
</dbReference>
<comment type="caution">
    <text evidence="4">The sequence shown here is derived from an EMBL/GenBank/DDBJ whole genome shotgun (WGS) entry which is preliminary data.</text>
</comment>
<dbReference type="SUPFAM" id="SSF47874">
    <property type="entry name" value="Annexin"/>
    <property type="match status" value="1"/>
</dbReference>
<gene>
    <name evidence="4" type="ORF">PoB_002092100</name>
</gene>
<organism evidence="4 5">
    <name type="scientific">Plakobranchus ocellatus</name>
    <dbReference type="NCBI Taxonomy" id="259542"/>
    <lineage>
        <taxon>Eukaryota</taxon>
        <taxon>Metazoa</taxon>
        <taxon>Spiralia</taxon>
        <taxon>Lophotrochozoa</taxon>
        <taxon>Mollusca</taxon>
        <taxon>Gastropoda</taxon>
        <taxon>Heterobranchia</taxon>
        <taxon>Euthyneura</taxon>
        <taxon>Panpulmonata</taxon>
        <taxon>Sacoglossa</taxon>
        <taxon>Placobranchoidea</taxon>
        <taxon>Plakobranchidae</taxon>
        <taxon>Plakobranchus</taxon>
    </lineage>
</organism>
<dbReference type="EMBL" id="BLXT01002453">
    <property type="protein sequence ID" value="GFN94415.1"/>
    <property type="molecule type" value="Genomic_DNA"/>
</dbReference>
<dbReference type="GO" id="GO:0005509">
    <property type="term" value="F:calcium ion binding"/>
    <property type="evidence" value="ECO:0007669"/>
    <property type="project" value="InterPro"/>
</dbReference>